<dbReference type="AlphaFoldDB" id="A0A562THG6"/>
<proteinExistence type="predicted"/>
<reference evidence="1 2" key="1">
    <citation type="journal article" date="2013" name="Stand. Genomic Sci.">
        <title>Genomic Encyclopedia of Type Strains, Phase I: The one thousand microbial genomes (KMG-I) project.</title>
        <authorList>
            <person name="Kyrpides N.C."/>
            <person name="Woyke T."/>
            <person name="Eisen J.A."/>
            <person name="Garrity G."/>
            <person name="Lilburn T.G."/>
            <person name="Beck B.J."/>
            <person name="Whitman W.B."/>
            <person name="Hugenholtz P."/>
            <person name="Klenk H.P."/>
        </authorList>
    </citation>
    <scope>NUCLEOTIDE SEQUENCE [LARGE SCALE GENOMIC DNA]</scope>
    <source>
        <strain evidence="1 2">DSM 13484</strain>
    </source>
</reference>
<sequence length="151" mass="17667">MKIPFDLFLSAVRERKVYYFTTPKITTGVPHYFICIKKTDESLLVFTCCTSQFESRRRFIESRNLPNETLVYIKPNEDSSPFTKETFVDCNNCFIYTANEFKKMYDSSIIQYSGEISDIYYEQIIIGLRASPLIEEEIKAILPSEDDFLTV</sequence>
<dbReference type="EMBL" id="VLLG01000002">
    <property type="protein sequence ID" value="TWI92376.1"/>
    <property type="molecule type" value="Genomic_DNA"/>
</dbReference>
<dbReference type="Proteomes" id="UP000316778">
    <property type="component" value="Unassembled WGS sequence"/>
</dbReference>
<keyword evidence="2" id="KW-1185">Reference proteome</keyword>
<evidence type="ECO:0000313" key="2">
    <source>
        <dbReference type="Proteomes" id="UP000316778"/>
    </source>
</evidence>
<dbReference type="RefSeq" id="WP_145711854.1">
    <property type="nucleotide sequence ID" value="NZ_BAAAFY010000001.1"/>
</dbReference>
<name>A0A562THG6_CHIJA</name>
<comment type="caution">
    <text evidence="1">The sequence shown here is derived from an EMBL/GenBank/DDBJ whole genome shotgun (WGS) entry which is preliminary data.</text>
</comment>
<protein>
    <submittedName>
        <fullName evidence="1">Uncharacterized protein</fullName>
    </submittedName>
</protein>
<evidence type="ECO:0000313" key="1">
    <source>
        <dbReference type="EMBL" id="TWI92376.1"/>
    </source>
</evidence>
<organism evidence="1 2">
    <name type="scientific">Chitinophaga japonensis</name>
    <name type="common">Flexibacter japonensis</name>
    <dbReference type="NCBI Taxonomy" id="104662"/>
    <lineage>
        <taxon>Bacteria</taxon>
        <taxon>Pseudomonadati</taxon>
        <taxon>Bacteroidota</taxon>
        <taxon>Chitinophagia</taxon>
        <taxon>Chitinophagales</taxon>
        <taxon>Chitinophagaceae</taxon>
        <taxon>Chitinophaga</taxon>
    </lineage>
</organism>
<dbReference type="OrthoDB" id="1494069at2"/>
<accession>A0A562THG6</accession>
<gene>
    <name evidence="1" type="ORF">LX66_1763</name>
</gene>